<feature type="region of interest" description="Disordered" evidence="2">
    <location>
        <begin position="549"/>
        <end position="568"/>
    </location>
</feature>
<sequence>MSSRATTIDRLSIGGFKSFADEVRLDILPGLTGIIGPNGCGKSNVVEGLRWAMGETSARALRGGELDDLIFAGTGARSARNIAQVTLHLSNAAGLAPSPFQDADELEISRRAERGSGSEYRINGRVMRARDVQTLFADLASGARSSAIISQNRVGQLIAAKPEERRLLLEEAAGITGLHARRHDAELKLRQTETNLSRAEDLRLQLEERLESLEGQTVQARKYREISEKIRTTETELHALLHARANLAVQRSRDDLAKAREDLKKAEQAAEAAAIAEFEARKAAPDAREETDRLRSTLERLKVQSETLRQDLERARQTESETRARLEQAQGDLARSEASLAADRAAHTAATEECSALEAEAAALPAQRSACAAECDGLAALEKDQASAFEEATRLRDAEAIRRDAVMEGLDALTIRLDAEVGALEALTTEITALDQATPDNATLNTLRQNAASMQEQSETASRREQDCASALQDARLKAELDGRALTEGKNRLETLQAAEADLDRRLQTTESQIQQDRTTRETAQTALLSEQARTELETARNAAVLALNEASEREEQARQEQEQLGTL</sequence>
<evidence type="ECO:0000313" key="5">
    <source>
        <dbReference type="Proteomes" id="UP000320772"/>
    </source>
</evidence>
<name>A0A4Y3M427_9PROT</name>
<comment type="caution">
    <text evidence="4">The sequence shown here is derived from an EMBL/GenBank/DDBJ whole genome shotgun (WGS) entry which is preliminary data.</text>
</comment>
<dbReference type="InterPro" id="IPR027417">
    <property type="entry name" value="P-loop_NTPase"/>
</dbReference>
<reference evidence="4 5" key="1">
    <citation type="submission" date="2019-06" db="EMBL/GenBank/DDBJ databases">
        <title>Whole genome shotgun sequence of Gluconobacter roseus NBRC 3990.</title>
        <authorList>
            <person name="Hosoyama A."/>
            <person name="Uohara A."/>
            <person name="Ohji S."/>
            <person name="Ichikawa N."/>
        </authorList>
    </citation>
    <scope>NUCLEOTIDE SEQUENCE [LARGE SCALE GENOMIC DNA]</scope>
    <source>
        <strain evidence="4 5">NBRC 3990</strain>
    </source>
</reference>
<protein>
    <recommendedName>
        <fullName evidence="3">RecF/RecN/SMC N-terminal domain-containing protein</fullName>
    </recommendedName>
</protein>
<dbReference type="AlphaFoldDB" id="A0A4Y3M427"/>
<evidence type="ECO:0000259" key="3">
    <source>
        <dbReference type="Pfam" id="PF02463"/>
    </source>
</evidence>
<dbReference type="Gene3D" id="3.40.50.300">
    <property type="entry name" value="P-loop containing nucleotide triphosphate hydrolases"/>
    <property type="match status" value="1"/>
</dbReference>
<evidence type="ECO:0000256" key="1">
    <source>
        <dbReference type="SAM" id="Coils"/>
    </source>
</evidence>
<organism evidence="4 5">
    <name type="scientific">Gluconobacter roseus NBRC 3990</name>
    <dbReference type="NCBI Taxonomy" id="1307950"/>
    <lineage>
        <taxon>Bacteria</taxon>
        <taxon>Pseudomonadati</taxon>
        <taxon>Pseudomonadota</taxon>
        <taxon>Alphaproteobacteria</taxon>
        <taxon>Acetobacterales</taxon>
        <taxon>Acetobacteraceae</taxon>
        <taxon>Gluconobacter</taxon>
    </lineage>
</organism>
<feature type="coiled-coil region" evidence="1">
    <location>
        <begin position="182"/>
        <end position="216"/>
    </location>
</feature>
<dbReference type="EMBL" id="BJLY01000001">
    <property type="protein sequence ID" value="GEB03127.1"/>
    <property type="molecule type" value="Genomic_DNA"/>
</dbReference>
<keyword evidence="1" id="KW-0175">Coiled coil</keyword>
<evidence type="ECO:0000313" key="4">
    <source>
        <dbReference type="EMBL" id="GEB03127.1"/>
    </source>
</evidence>
<feature type="coiled-coil region" evidence="1">
    <location>
        <begin position="249"/>
        <end position="332"/>
    </location>
</feature>
<proteinExistence type="predicted"/>
<dbReference type="PANTHER" id="PTHR43977">
    <property type="entry name" value="STRUCTURAL MAINTENANCE OF CHROMOSOMES PROTEIN 3"/>
    <property type="match status" value="1"/>
</dbReference>
<dbReference type="SUPFAM" id="SSF52540">
    <property type="entry name" value="P-loop containing nucleoside triphosphate hydrolases"/>
    <property type="match status" value="1"/>
</dbReference>
<dbReference type="Proteomes" id="UP000320772">
    <property type="component" value="Unassembled WGS sequence"/>
</dbReference>
<evidence type="ECO:0000256" key="2">
    <source>
        <dbReference type="SAM" id="MobiDB-lite"/>
    </source>
</evidence>
<feature type="domain" description="RecF/RecN/SMC N-terminal" evidence="3">
    <location>
        <begin position="8"/>
        <end position="138"/>
    </location>
</feature>
<dbReference type="InterPro" id="IPR003395">
    <property type="entry name" value="RecF/RecN/SMC_N"/>
</dbReference>
<accession>A0A4Y3M427</accession>
<feature type="compositionally biased region" description="Basic and acidic residues" evidence="2">
    <location>
        <begin position="551"/>
        <end position="562"/>
    </location>
</feature>
<dbReference type="RefSeq" id="WP_231490279.1">
    <property type="nucleotide sequence ID" value="NZ_BAQZ01000018.1"/>
</dbReference>
<dbReference type="Pfam" id="PF02463">
    <property type="entry name" value="SMC_N"/>
    <property type="match status" value="1"/>
</dbReference>
<keyword evidence="5" id="KW-1185">Reference proteome</keyword>
<gene>
    <name evidence="4" type="ORF">GRO01_07030</name>
</gene>